<feature type="region of interest" description="Disordered" evidence="1">
    <location>
        <begin position="315"/>
        <end position="338"/>
    </location>
</feature>
<evidence type="ECO:0000256" key="1">
    <source>
        <dbReference type="SAM" id="MobiDB-lite"/>
    </source>
</evidence>
<evidence type="ECO:0000313" key="3">
    <source>
        <dbReference type="EMBL" id="SKA14806.1"/>
    </source>
</evidence>
<dbReference type="Pfam" id="PF13271">
    <property type="entry name" value="DUF4062"/>
    <property type="match status" value="1"/>
</dbReference>
<dbReference type="AlphaFoldDB" id="A0A1T4RG80"/>
<evidence type="ECO:0000259" key="2">
    <source>
        <dbReference type="Pfam" id="PF13271"/>
    </source>
</evidence>
<evidence type="ECO:0000313" key="4">
    <source>
        <dbReference type="Proteomes" id="UP000190061"/>
    </source>
</evidence>
<protein>
    <recommendedName>
        <fullName evidence="2">DUF4062 domain-containing protein</fullName>
    </recommendedName>
</protein>
<dbReference type="RefSeq" id="WP_078758719.1">
    <property type="nucleotide sequence ID" value="NZ_FUXP01000008.1"/>
</dbReference>
<dbReference type="Proteomes" id="UP000190061">
    <property type="component" value="Unassembled WGS sequence"/>
</dbReference>
<name>A0A1T4RG80_9GAMM</name>
<sequence>MKVFISSLITGMEDERAAAKLAIDNLGHEPIIAEDFGAKASSPQVACLQAVRSADLVVLVLGARYGARQPSGLSATHEEYREARGSKPILVFVQDGEVEADQADLIAETGSWEGGFFRDNFSTAEDLHRNVTRALHRHVLAHAAAPLDPEALARRAKALMPKPSRGHYSSDNALHLVVAAGPEASILRPTELEGPSLRQAIQQQTMFGPRPIFDTRHGADSQLRSDALVVFQEARGGTRAEVVLWPTGDIQLLLPLTESHGAGFSAVIEEEVADRLPAGLAFGGWLLEHIDSTQRITHVALCAAVTGQGGMGWRTRAEQAASPNGGSFDSLGREEERERPVMLQPAHAPRAALAMDTQRIAEDLVALLRRRWKATDR</sequence>
<accession>A0A1T4RG80</accession>
<proteinExistence type="predicted"/>
<keyword evidence="4" id="KW-1185">Reference proteome</keyword>
<dbReference type="InterPro" id="IPR025139">
    <property type="entry name" value="DUF4062"/>
</dbReference>
<reference evidence="3 4" key="1">
    <citation type="submission" date="2017-02" db="EMBL/GenBank/DDBJ databases">
        <authorList>
            <person name="Peterson S.W."/>
        </authorList>
    </citation>
    <scope>NUCLEOTIDE SEQUENCE [LARGE SCALE GENOMIC DNA]</scope>
    <source>
        <strain evidence="3 4">DSM 21749</strain>
    </source>
</reference>
<feature type="domain" description="DUF4062" evidence="2">
    <location>
        <begin position="2"/>
        <end position="83"/>
    </location>
</feature>
<dbReference type="OrthoDB" id="5951860at2"/>
<dbReference type="STRING" id="1122188.SAMN02745674_02164"/>
<organism evidence="3 4">
    <name type="scientific">Lysobacter spongiicola DSM 21749</name>
    <dbReference type="NCBI Taxonomy" id="1122188"/>
    <lineage>
        <taxon>Bacteria</taxon>
        <taxon>Pseudomonadati</taxon>
        <taxon>Pseudomonadota</taxon>
        <taxon>Gammaproteobacteria</taxon>
        <taxon>Lysobacterales</taxon>
        <taxon>Lysobacteraceae</taxon>
        <taxon>Novilysobacter</taxon>
    </lineage>
</organism>
<gene>
    <name evidence="3" type="ORF">SAMN02745674_02164</name>
</gene>
<dbReference type="EMBL" id="FUXP01000008">
    <property type="protein sequence ID" value="SKA14806.1"/>
    <property type="molecule type" value="Genomic_DNA"/>
</dbReference>